<sequence length="1177" mass="133429">MGKKGKNAGKGGGAGGGDGGDKGNQPPPKPNPTPGPSGKKMEGEKKKGGQPPPAQQPSGRQDAAPPPRPAGGQSSGQTERDIMVPGRKVGLVIGRGGETINRLMHETGARMWVDQQSRTQDAEFKRLNIKGTAQQVEDALKLVNEIIGETAPQQQQQQRTSQPPSFQPSTQRPLQSEPPFRQQSARGQQQPAWGQQQRGPSEQPSRPSSQASSTGSYQSDAPRGQQQPAQQQQQRQPAQQQQQRQPAQQQQQSQPAQQQQQRQPAPQQQQRQPAQQQQQRQPAQQQQQSQPAQQQPQRQPAQQQQQSQPAQQQPQRQPAQQQERTPPPQQQPQQSTPPVSVVTRGVEYMSLSKPGSKYAGLLPPKRADRPQSERRGRSLMLETNHLLLSIKDKQMKIYHYDVRIEPEKPFRFYRPAMEEFRRKHFGNRYPSFDGKKNLYSATRLPFSSDAMEDTVTIHDVERAQPKEVKVFIQLAAERSLAPIIEYFRNGTSVDPPQAVIQAIDVVLRQPAVRQFTPVGRSYFTPPQGNIIQLGDGLNLWYGFFQSAILGGRAPYLNIDVAHKGFPVEQSCIDALRDFLRGNLDPRSQFRDDDYALRNLRSLIKGLKVIYKQPRTAQPRIYKVTDIGKSAREHRFEVDGRMTTVEQYFQTTYGYTIQYPHVPCIIYGTKGNALPAELCTIMGNQVVLKKLNENQTRVMVKAAATAPHIRKDKIVGSMRALRFGDDPHIAEFGLGVNTQFKQVEARVLPPPTIQYNQSKVRVERGVWNSSVFLQPKNLENWVIYCADMRARDPDLNNLEQSLIRQGRDLGMNLSRARIDRLRQDNPREVGRDFERYVKDQVQLVFVVLPERASVSYAAVKQIAEITVGLLTQCLRSRTVSRLSPSTVGNILLKVNAKLNGVNHNIDRTVWPDFFKRPVIVVGADVTHPSPDQTEIPSVAAVTASHDACAFHYNMKWRLQNPREEIISDLENIMAEQLLLFYQQTKHKPEHILFYRDGVSEGQFKIVLDSEVRAVQMACRRMGDPGTYQPRITFLVVQKRHHTRFFPMDQRDADRKTGNVPAGTIVDRDIVHPNEFDFYLVSHASIQGTARPTKYHVLYDDAQMPESTLEEITYYLCHLFTRCTRSVSIPAPTYYAHLAAFRIRAYIERQVIHVRDLSQEEKKRKIQDKIMKGSPMFFV</sequence>
<dbReference type="InterPro" id="IPR012337">
    <property type="entry name" value="RNaseH-like_sf"/>
</dbReference>
<feature type="compositionally biased region" description="Basic and acidic residues" evidence="3">
    <location>
        <begin position="365"/>
        <end position="376"/>
    </location>
</feature>
<evidence type="ECO:0000313" key="6">
    <source>
        <dbReference type="EMBL" id="BES93388.1"/>
    </source>
</evidence>
<dbReference type="SUPFAM" id="SSF101690">
    <property type="entry name" value="PAZ domain"/>
    <property type="match status" value="1"/>
</dbReference>
<dbReference type="InterPro" id="IPR036085">
    <property type="entry name" value="PAZ_dom_sf"/>
</dbReference>
<dbReference type="InterPro" id="IPR003165">
    <property type="entry name" value="Piwi"/>
</dbReference>
<dbReference type="InterPro" id="IPR036397">
    <property type="entry name" value="RNaseH_sf"/>
</dbReference>
<name>A0ABN7AMC7_9HEMI</name>
<feature type="compositionally biased region" description="Low complexity" evidence="3">
    <location>
        <begin position="152"/>
        <end position="173"/>
    </location>
</feature>
<dbReference type="CDD" id="cd02846">
    <property type="entry name" value="PAZ_argonaute_like"/>
    <property type="match status" value="1"/>
</dbReference>
<evidence type="ECO:0000313" key="7">
    <source>
        <dbReference type="Proteomes" id="UP001307889"/>
    </source>
</evidence>
<dbReference type="Pfam" id="PF02171">
    <property type="entry name" value="Piwi"/>
    <property type="match status" value="1"/>
</dbReference>
<dbReference type="SMART" id="SM00950">
    <property type="entry name" value="Piwi"/>
    <property type="match status" value="1"/>
</dbReference>
<dbReference type="SMART" id="SM01163">
    <property type="entry name" value="DUF1785"/>
    <property type="match status" value="1"/>
</dbReference>
<dbReference type="SMART" id="SM00949">
    <property type="entry name" value="PAZ"/>
    <property type="match status" value="1"/>
</dbReference>
<evidence type="ECO:0000256" key="1">
    <source>
        <dbReference type="PROSITE-ProRule" id="PRU00117"/>
    </source>
</evidence>
<keyword evidence="1" id="KW-0694">RNA-binding</keyword>
<dbReference type="InterPro" id="IPR036612">
    <property type="entry name" value="KH_dom_type_1_sf"/>
</dbReference>
<evidence type="ECO:0000256" key="2">
    <source>
        <dbReference type="RuleBase" id="RU361178"/>
    </source>
</evidence>
<feature type="region of interest" description="Disordered" evidence="3">
    <location>
        <begin position="1"/>
        <end position="86"/>
    </location>
</feature>
<organism evidence="6 7">
    <name type="scientific">Nesidiocoris tenuis</name>
    <dbReference type="NCBI Taxonomy" id="355587"/>
    <lineage>
        <taxon>Eukaryota</taxon>
        <taxon>Metazoa</taxon>
        <taxon>Ecdysozoa</taxon>
        <taxon>Arthropoda</taxon>
        <taxon>Hexapoda</taxon>
        <taxon>Insecta</taxon>
        <taxon>Pterygota</taxon>
        <taxon>Neoptera</taxon>
        <taxon>Paraneoptera</taxon>
        <taxon>Hemiptera</taxon>
        <taxon>Heteroptera</taxon>
        <taxon>Panheteroptera</taxon>
        <taxon>Cimicomorpha</taxon>
        <taxon>Miridae</taxon>
        <taxon>Dicyphina</taxon>
        <taxon>Nesidiocoris</taxon>
    </lineage>
</organism>
<dbReference type="SMART" id="SM00322">
    <property type="entry name" value="KH"/>
    <property type="match status" value="1"/>
</dbReference>
<evidence type="ECO:0000259" key="4">
    <source>
        <dbReference type="PROSITE" id="PS50821"/>
    </source>
</evidence>
<feature type="region of interest" description="Disordered" evidence="3">
    <location>
        <begin position="352"/>
        <end position="377"/>
    </location>
</feature>
<dbReference type="InterPro" id="IPR004088">
    <property type="entry name" value="KH_dom_type_1"/>
</dbReference>
<dbReference type="Pfam" id="PF16486">
    <property type="entry name" value="ArgoN"/>
    <property type="match status" value="1"/>
</dbReference>
<dbReference type="Gene3D" id="3.30.420.10">
    <property type="entry name" value="Ribonuclease H-like superfamily/Ribonuclease H"/>
    <property type="match status" value="1"/>
</dbReference>
<accession>A0ABN7AMC7</accession>
<gene>
    <name evidence="6" type="ORF">NTJ_06198</name>
</gene>
<evidence type="ECO:0000256" key="3">
    <source>
        <dbReference type="SAM" id="MobiDB-lite"/>
    </source>
</evidence>
<feature type="compositionally biased region" description="Low complexity" evidence="3">
    <location>
        <begin position="208"/>
        <end position="324"/>
    </location>
</feature>
<feature type="compositionally biased region" description="Low complexity" evidence="3">
    <location>
        <begin position="185"/>
        <end position="200"/>
    </location>
</feature>
<dbReference type="Pfam" id="PF16488">
    <property type="entry name" value="ArgoL2"/>
    <property type="match status" value="1"/>
</dbReference>
<feature type="compositionally biased region" description="Gly residues" evidence="3">
    <location>
        <begin position="8"/>
        <end position="18"/>
    </location>
</feature>
<dbReference type="InterPro" id="IPR032472">
    <property type="entry name" value="ArgoL2"/>
</dbReference>
<dbReference type="SUPFAM" id="SSF53098">
    <property type="entry name" value="Ribonuclease H-like"/>
    <property type="match status" value="1"/>
</dbReference>
<dbReference type="EMBL" id="AP028912">
    <property type="protein sequence ID" value="BES93388.1"/>
    <property type="molecule type" value="Genomic_DNA"/>
</dbReference>
<dbReference type="PROSITE" id="PS50822">
    <property type="entry name" value="PIWI"/>
    <property type="match status" value="1"/>
</dbReference>
<feature type="domain" description="PAZ" evidence="4">
    <location>
        <begin position="574"/>
        <end position="682"/>
    </location>
</feature>
<reference evidence="6 7" key="1">
    <citation type="submission" date="2023-09" db="EMBL/GenBank/DDBJ databases">
        <title>Nesidiocoris tenuis whole genome shotgun sequence.</title>
        <authorList>
            <person name="Shibata T."/>
            <person name="Shimoda M."/>
            <person name="Kobayashi T."/>
            <person name="Uehara T."/>
        </authorList>
    </citation>
    <scope>NUCLEOTIDE SEQUENCE [LARGE SCALE GENOMIC DNA]</scope>
    <source>
        <strain evidence="6 7">Japan</strain>
    </source>
</reference>
<dbReference type="CDD" id="cd04657">
    <property type="entry name" value="Piwi_ago-like"/>
    <property type="match status" value="1"/>
</dbReference>
<dbReference type="InterPro" id="IPR004087">
    <property type="entry name" value="KH_dom"/>
</dbReference>
<feature type="domain" description="Piwi" evidence="5">
    <location>
        <begin position="842"/>
        <end position="1146"/>
    </location>
</feature>
<comment type="similarity">
    <text evidence="2">Belongs to the argonaute family.</text>
</comment>
<dbReference type="InterPro" id="IPR014811">
    <property type="entry name" value="ArgoL1"/>
</dbReference>
<dbReference type="Pfam" id="PF00013">
    <property type="entry name" value="KH_1"/>
    <property type="match status" value="1"/>
</dbReference>
<dbReference type="SUPFAM" id="SSF54791">
    <property type="entry name" value="Eukaryotic type KH-domain (KH-domain type I)"/>
    <property type="match status" value="1"/>
</dbReference>
<dbReference type="Proteomes" id="UP001307889">
    <property type="component" value="Chromosome 4"/>
</dbReference>
<feature type="region of interest" description="Disordered" evidence="3">
    <location>
        <begin position="147"/>
        <end position="340"/>
    </location>
</feature>
<dbReference type="PANTHER" id="PTHR22891">
    <property type="entry name" value="EUKARYOTIC TRANSLATION INITIATION FACTOR 2C"/>
    <property type="match status" value="1"/>
</dbReference>
<dbReference type="Pfam" id="PF02170">
    <property type="entry name" value="PAZ"/>
    <property type="match status" value="1"/>
</dbReference>
<keyword evidence="7" id="KW-1185">Reference proteome</keyword>
<proteinExistence type="inferred from homology"/>
<dbReference type="PROSITE" id="PS50821">
    <property type="entry name" value="PAZ"/>
    <property type="match status" value="1"/>
</dbReference>
<dbReference type="Gene3D" id="2.170.260.10">
    <property type="entry name" value="paz domain"/>
    <property type="match status" value="1"/>
</dbReference>
<dbReference type="InterPro" id="IPR045246">
    <property type="entry name" value="Piwi_ago-like"/>
</dbReference>
<evidence type="ECO:0000259" key="5">
    <source>
        <dbReference type="PROSITE" id="PS50822"/>
    </source>
</evidence>
<dbReference type="InterPro" id="IPR032474">
    <property type="entry name" value="Argonaute_N"/>
</dbReference>
<dbReference type="InterPro" id="IPR003100">
    <property type="entry name" value="PAZ_dom"/>
</dbReference>
<dbReference type="Gene3D" id="3.30.1370.10">
    <property type="entry name" value="K Homology domain, type 1"/>
    <property type="match status" value="1"/>
</dbReference>
<dbReference type="PROSITE" id="PS50084">
    <property type="entry name" value="KH_TYPE_1"/>
    <property type="match status" value="1"/>
</dbReference>
<protein>
    <submittedName>
        <fullName evidence="6">P-element induced wimpy testis</fullName>
    </submittedName>
</protein>
<dbReference type="Gene3D" id="3.40.50.2300">
    <property type="match status" value="1"/>
</dbReference>
<dbReference type="Pfam" id="PF08699">
    <property type="entry name" value="ArgoL1"/>
    <property type="match status" value="1"/>
</dbReference>
<feature type="compositionally biased region" description="Pro residues" evidence="3">
    <location>
        <begin position="25"/>
        <end position="35"/>
    </location>
</feature>